<dbReference type="RefSeq" id="XP_002908015.1">
    <property type="nucleotide sequence ID" value="XM_002907969.1"/>
</dbReference>
<organism evidence="1 2">
    <name type="scientific">Phytophthora infestans (strain T30-4)</name>
    <name type="common">Potato late blight agent</name>
    <dbReference type="NCBI Taxonomy" id="403677"/>
    <lineage>
        <taxon>Eukaryota</taxon>
        <taxon>Sar</taxon>
        <taxon>Stramenopiles</taxon>
        <taxon>Oomycota</taxon>
        <taxon>Peronosporomycetes</taxon>
        <taxon>Peronosporales</taxon>
        <taxon>Peronosporaceae</taxon>
        <taxon>Phytophthora</taxon>
    </lineage>
</organism>
<dbReference type="STRING" id="403677.D0MVA2"/>
<dbReference type="KEGG" id="pif:PITG_01345"/>
<dbReference type="eggNOG" id="ENOG502RV82">
    <property type="taxonomic scope" value="Eukaryota"/>
</dbReference>
<dbReference type="InParanoid" id="D0MVA2"/>
<dbReference type="HOGENOM" id="CLU_1943700_0_0_1"/>
<dbReference type="AlphaFoldDB" id="D0MVA2"/>
<sequence length="162" mass="17959">MLDGSQWGKFLRLRTEAIATVLVGCAESDDFRRKVLRASTVPEASAEYATCRQLAVVTLCQAINQLDRYSRSTANRVVSGLTRIAAACREDIHPIANELMEPLLPAMLDGSQWGKFLRLRTEAIATVLVGCAESDDFRVENHPWISDFISFLLDPVVSSESQ</sequence>
<evidence type="ECO:0000313" key="2">
    <source>
        <dbReference type="Proteomes" id="UP000006643"/>
    </source>
</evidence>
<name>D0MVA2_PHYIT</name>
<dbReference type="GeneID" id="9479210"/>
<dbReference type="Proteomes" id="UP000006643">
    <property type="component" value="Unassembled WGS sequence"/>
</dbReference>
<evidence type="ECO:0000313" key="1">
    <source>
        <dbReference type="EMBL" id="EEY61098.1"/>
    </source>
</evidence>
<protein>
    <submittedName>
        <fullName evidence="1">Uncharacterized protein</fullName>
    </submittedName>
</protein>
<reference evidence="2" key="1">
    <citation type="journal article" date="2009" name="Nature">
        <title>Genome sequence and analysis of the Irish potato famine pathogen Phytophthora infestans.</title>
        <authorList>
            <consortium name="The Broad Institute Genome Sequencing Platform"/>
            <person name="Haas B.J."/>
            <person name="Kamoun S."/>
            <person name="Zody M.C."/>
            <person name="Jiang R.H."/>
            <person name="Handsaker R.E."/>
            <person name="Cano L.M."/>
            <person name="Grabherr M."/>
            <person name="Kodira C.D."/>
            <person name="Raffaele S."/>
            <person name="Torto-Alalibo T."/>
            <person name="Bozkurt T.O."/>
            <person name="Ah-Fong A.M."/>
            <person name="Alvarado L."/>
            <person name="Anderson V.L."/>
            <person name="Armstrong M.R."/>
            <person name="Avrova A."/>
            <person name="Baxter L."/>
            <person name="Beynon J."/>
            <person name="Boevink P.C."/>
            <person name="Bollmann S.R."/>
            <person name="Bos J.I."/>
            <person name="Bulone V."/>
            <person name="Cai G."/>
            <person name="Cakir C."/>
            <person name="Carrington J.C."/>
            <person name="Chawner M."/>
            <person name="Conti L."/>
            <person name="Costanzo S."/>
            <person name="Ewan R."/>
            <person name="Fahlgren N."/>
            <person name="Fischbach M.A."/>
            <person name="Fugelstad J."/>
            <person name="Gilroy E.M."/>
            <person name="Gnerre S."/>
            <person name="Green P.J."/>
            <person name="Grenville-Briggs L.J."/>
            <person name="Griffith J."/>
            <person name="Grunwald N.J."/>
            <person name="Horn K."/>
            <person name="Horner N.R."/>
            <person name="Hu C.H."/>
            <person name="Huitema E."/>
            <person name="Jeong D.H."/>
            <person name="Jones A.M."/>
            <person name="Jones J.D."/>
            <person name="Jones R.W."/>
            <person name="Karlsson E.K."/>
            <person name="Kunjeti S.G."/>
            <person name="Lamour K."/>
            <person name="Liu Z."/>
            <person name="Ma L."/>
            <person name="Maclean D."/>
            <person name="Chibucos M.C."/>
            <person name="McDonald H."/>
            <person name="McWalters J."/>
            <person name="Meijer H.J."/>
            <person name="Morgan W."/>
            <person name="Morris P.F."/>
            <person name="Munro C.A."/>
            <person name="O'Neill K."/>
            <person name="Ospina-Giraldo M."/>
            <person name="Pinzon A."/>
            <person name="Pritchard L."/>
            <person name="Ramsahoye B."/>
            <person name="Ren Q."/>
            <person name="Restrepo S."/>
            <person name="Roy S."/>
            <person name="Sadanandom A."/>
            <person name="Savidor A."/>
            <person name="Schornack S."/>
            <person name="Schwartz D.C."/>
            <person name="Schumann U.D."/>
            <person name="Schwessinger B."/>
            <person name="Seyer L."/>
            <person name="Sharpe T."/>
            <person name="Silvar C."/>
            <person name="Song J."/>
            <person name="Studholme D.J."/>
            <person name="Sykes S."/>
            <person name="Thines M."/>
            <person name="van de Vondervoort P.J."/>
            <person name="Phuntumart V."/>
            <person name="Wawra S."/>
            <person name="Weide R."/>
            <person name="Win J."/>
            <person name="Young C."/>
            <person name="Zhou S."/>
            <person name="Fry W."/>
            <person name="Meyers B.C."/>
            <person name="van West P."/>
            <person name="Ristaino J."/>
            <person name="Govers F."/>
            <person name="Birch P.R."/>
            <person name="Whisson S.C."/>
            <person name="Judelson H.S."/>
            <person name="Nusbaum C."/>
        </authorList>
    </citation>
    <scope>NUCLEOTIDE SEQUENCE [LARGE SCALE GENOMIC DNA]</scope>
    <source>
        <strain evidence="2">T30-4</strain>
    </source>
</reference>
<dbReference type="OrthoDB" id="66167at2759"/>
<proteinExistence type="predicted"/>
<dbReference type="EMBL" id="DS028119">
    <property type="protein sequence ID" value="EEY61098.1"/>
    <property type="molecule type" value="Genomic_DNA"/>
</dbReference>
<gene>
    <name evidence="1" type="ORF">PITG_01345</name>
</gene>
<accession>D0MVA2</accession>
<dbReference type="VEuPathDB" id="FungiDB:PITG_01345"/>
<keyword evidence="2" id="KW-1185">Reference proteome</keyword>